<evidence type="ECO:0000256" key="6">
    <source>
        <dbReference type="ARBA" id="ARBA00029321"/>
    </source>
</evidence>
<dbReference type="GO" id="GO:0006094">
    <property type="term" value="P:gluconeogenesis"/>
    <property type="evidence" value="ECO:0007669"/>
    <property type="project" value="UniProtKB-UniRule"/>
</dbReference>
<dbReference type="InterPro" id="IPR023096">
    <property type="entry name" value="G6P_Isomerase_C"/>
</dbReference>
<comment type="function">
    <text evidence="7">Catalyzes the reversible isomerization of glucose-6-phosphate to fructose-6-phosphate.</text>
</comment>
<evidence type="ECO:0000256" key="8">
    <source>
        <dbReference type="RuleBase" id="RU000612"/>
    </source>
</evidence>
<comment type="caution">
    <text evidence="10">The sequence shown here is derived from an EMBL/GenBank/DDBJ whole genome shotgun (WGS) entry which is preliminary data.</text>
</comment>
<sequence length="535" mass="59322">MKDSASTLTPVPVSDSPALPSMPEWQAFQEAAEQADRKGGTLRIIEAAGLSIDLSAQPSSEAFTEASHALLRVRNFKQMRRELLEGGIVNHTEDRAAWHSMLREPSPTPEVAHERTRLLQFVQRADNERRWRHVLHIGIGGSDWGLRLTVAAFGYTGTWRDIRFVANIDGHAIEGGLSGLNPHETVVVIASKSFTTAETLENAQRAIEWLRAAGVKHPERQLVAVTARPTIARKFGVPKDQIFPFWDWVGGRFSFWSSVCVSAALTVGTDVMAGMLAGAHAMDEHFRTAPINRNAPVQLALAGVANRSVLGFSSLNISVYDSRLFHLVPYLQQLEMESLGKSVTLAGEAVGVPTGPAVWGMPGTDAQHTFFQWLHQGDGAAVDFIVCQQADHRWPDHHQQLIANCLAQREALLRGKSYEDVLAEMDKNTDPEYAKWLAKHKVYPGGRPSSLIVLPRLSPYTLGALIALYEHKVFVQALIWGINPFDQWGVELGKTLTSRIRKDWQNIADGKTVTKMSHDASTQHWLQRFAPRPSQ</sequence>
<gene>
    <name evidence="7" type="primary">pgi</name>
    <name evidence="10" type="ORF">CAL20_13195</name>
</gene>
<dbReference type="InterPro" id="IPR035476">
    <property type="entry name" value="SIS_PGI_1"/>
</dbReference>
<evidence type="ECO:0000256" key="4">
    <source>
        <dbReference type="ARBA" id="ARBA00023152"/>
    </source>
</evidence>
<dbReference type="GO" id="GO:0048029">
    <property type="term" value="F:monosaccharide binding"/>
    <property type="evidence" value="ECO:0007669"/>
    <property type="project" value="TreeGrafter"/>
</dbReference>
<dbReference type="PANTHER" id="PTHR11469">
    <property type="entry name" value="GLUCOSE-6-PHOSPHATE ISOMERASE"/>
    <property type="match status" value="1"/>
</dbReference>
<reference evidence="10 11" key="1">
    <citation type="submission" date="2017-05" db="EMBL/GenBank/DDBJ databases">
        <title>Complete and WGS of Bordetella genogroups.</title>
        <authorList>
            <person name="Spilker T."/>
            <person name="LiPuma J."/>
        </authorList>
    </citation>
    <scope>NUCLEOTIDE SEQUENCE [LARGE SCALE GENOMIC DNA]</scope>
    <source>
        <strain evidence="10 11">AU9919</strain>
    </source>
</reference>
<organism evidence="10 11">
    <name type="scientific">Bordetella genomosp. 4</name>
    <dbReference type="NCBI Taxonomy" id="463044"/>
    <lineage>
        <taxon>Bacteria</taxon>
        <taxon>Pseudomonadati</taxon>
        <taxon>Pseudomonadota</taxon>
        <taxon>Betaproteobacteria</taxon>
        <taxon>Burkholderiales</taxon>
        <taxon>Alcaligenaceae</taxon>
        <taxon>Bordetella</taxon>
    </lineage>
</organism>
<dbReference type="CDD" id="cd05016">
    <property type="entry name" value="SIS_PGI_2"/>
    <property type="match status" value="1"/>
</dbReference>
<comment type="pathway">
    <text evidence="1 7 8">Carbohydrate degradation; glycolysis; D-glyceraldehyde 3-phosphate and glycerone phosphate from D-glucose: step 2/4.</text>
</comment>
<dbReference type="EMBL" id="NEVQ01000013">
    <property type="protein sequence ID" value="OZI56385.1"/>
    <property type="molecule type" value="Genomic_DNA"/>
</dbReference>
<evidence type="ECO:0000256" key="3">
    <source>
        <dbReference type="ARBA" id="ARBA00022432"/>
    </source>
</evidence>
<keyword evidence="5 7" id="KW-0413">Isomerase</keyword>
<dbReference type="RefSeq" id="WP_094838082.1">
    <property type="nucleotide sequence ID" value="NZ_NEVQ01000013.1"/>
</dbReference>
<feature type="active site" evidence="7">
    <location>
        <position position="494"/>
    </location>
</feature>
<dbReference type="SUPFAM" id="SSF53697">
    <property type="entry name" value="SIS domain"/>
    <property type="match status" value="1"/>
</dbReference>
<keyword evidence="3 7" id="KW-0312">Gluconeogenesis</keyword>
<dbReference type="PRINTS" id="PR00662">
    <property type="entry name" value="G6PISOMERASE"/>
</dbReference>
<evidence type="ECO:0000256" key="5">
    <source>
        <dbReference type="ARBA" id="ARBA00023235"/>
    </source>
</evidence>
<comment type="similarity">
    <text evidence="2 7 8">Belongs to the GPI family.</text>
</comment>
<dbReference type="Gene3D" id="1.10.1390.10">
    <property type="match status" value="1"/>
</dbReference>
<comment type="pathway">
    <text evidence="7">Carbohydrate biosynthesis; gluconeogenesis.</text>
</comment>
<dbReference type="Proteomes" id="UP000216885">
    <property type="component" value="Unassembled WGS sequence"/>
</dbReference>
<dbReference type="AlphaFoldDB" id="A0A261U439"/>
<keyword evidence="7" id="KW-0963">Cytoplasm</keyword>
<proteinExistence type="inferred from homology"/>
<comment type="catalytic activity">
    <reaction evidence="6 7 8">
        <text>alpha-D-glucose 6-phosphate = beta-D-fructose 6-phosphate</text>
        <dbReference type="Rhea" id="RHEA:11816"/>
        <dbReference type="ChEBI" id="CHEBI:57634"/>
        <dbReference type="ChEBI" id="CHEBI:58225"/>
        <dbReference type="EC" id="5.3.1.9"/>
    </reaction>
</comment>
<evidence type="ECO:0000256" key="2">
    <source>
        <dbReference type="ARBA" id="ARBA00006604"/>
    </source>
</evidence>
<dbReference type="GO" id="GO:0005829">
    <property type="term" value="C:cytosol"/>
    <property type="evidence" value="ECO:0007669"/>
    <property type="project" value="TreeGrafter"/>
</dbReference>
<dbReference type="GO" id="GO:0004347">
    <property type="term" value="F:glucose-6-phosphate isomerase activity"/>
    <property type="evidence" value="ECO:0007669"/>
    <property type="project" value="UniProtKB-UniRule"/>
</dbReference>
<accession>A0A261U439</accession>
<keyword evidence="4 7" id="KW-0324">Glycolysis</keyword>
<feature type="active site" description="Proton donor" evidence="7">
    <location>
        <position position="337"/>
    </location>
</feature>
<feature type="region of interest" description="Disordered" evidence="9">
    <location>
        <begin position="1"/>
        <end position="21"/>
    </location>
</feature>
<evidence type="ECO:0000256" key="7">
    <source>
        <dbReference type="HAMAP-Rule" id="MF_00473"/>
    </source>
</evidence>
<dbReference type="PROSITE" id="PS51463">
    <property type="entry name" value="P_GLUCOSE_ISOMERASE_3"/>
    <property type="match status" value="1"/>
</dbReference>
<dbReference type="InterPro" id="IPR035482">
    <property type="entry name" value="SIS_PGI_2"/>
</dbReference>
<dbReference type="GO" id="GO:0006096">
    <property type="term" value="P:glycolytic process"/>
    <property type="evidence" value="ECO:0007669"/>
    <property type="project" value="UniProtKB-UniRule"/>
</dbReference>
<dbReference type="InterPro" id="IPR018189">
    <property type="entry name" value="Phosphoglucose_isomerase_CS"/>
</dbReference>
<evidence type="ECO:0000256" key="9">
    <source>
        <dbReference type="SAM" id="MobiDB-lite"/>
    </source>
</evidence>
<feature type="active site" evidence="7">
    <location>
        <position position="368"/>
    </location>
</feature>
<comment type="subcellular location">
    <subcellularLocation>
        <location evidence="7">Cytoplasm</location>
    </subcellularLocation>
</comment>
<dbReference type="InterPro" id="IPR001672">
    <property type="entry name" value="G6P_Isomerase"/>
</dbReference>
<dbReference type="HAMAP" id="MF_00473">
    <property type="entry name" value="G6P_isomerase"/>
    <property type="match status" value="1"/>
</dbReference>
<protein>
    <recommendedName>
        <fullName evidence="7">Glucose-6-phosphate isomerase</fullName>
        <shortName evidence="7">GPI</shortName>
        <ecNumber evidence="7">5.3.1.9</ecNumber>
    </recommendedName>
    <alternativeName>
        <fullName evidence="7">Phosphoglucose isomerase</fullName>
        <shortName evidence="7">PGI</shortName>
    </alternativeName>
    <alternativeName>
        <fullName evidence="7">Phosphohexose isomerase</fullName>
        <shortName evidence="7">PHI</shortName>
    </alternativeName>
</protein>
<dbReference type="GO" id="GO:0097367">
    <property type="term" value="F:carbohydrate derivative binding"/>
    <property type="evidence" value="ECO:0007669"/>
    <property type="project" value="InterPro"/>
</dbReference>
<dbReference type="PROSITE" id="PS00174">
    <property type="entry name" value="P_GLUCOSE_ISOMERASE_2"/>
    <property type="match status" value="1"/>
</dbReference>
<name>A0A261U439_9BORD</name>
<dbReference type="EC" id="5.3.1.9" evidence="7"/>
<keyword evidence="11" id="KW-1185">Reference proteome</keyword>
<evidence type="ECO:0000313" key="11">
    <source>
        <dbReference type="Proteomes" id="UP000216885"/>
    </source>
</evidence>
<dbReference type="UniPathway" id="UPA00109">
    <property type="reaction ID" value="UER00181"/>
</dbReference>
<dbReference type="CDD" id="cd05015">
    <property type="entry name" value="SIS_PGI_1"/>
    <property type="match status" value="1"/>
</dbReference>
<dbReference type="Gene3D" id="3.40.50.10490">
    <property type="entry name" value="Glucose-6-phosphate isomerase like protein, domain 1"/>
    <property type="match status" value="2"/>
</dbReference>
<evidence type="ECO:0000313" key="10">
    <source>
        <dbReference type="EMBL" id="OZI56385.1"/>
    </source>
</evidence>
<dbReference type="NCBIfam" id="NF001211">
    <property type="entry name" value="PRK00179.1"/>
    <property type="match status" value="1"/>
</dbReference>
<dbReference type="GO" id="GO:0051156">
    <property type="term" value="P:glucose 6-phosphate metabolic process"/>
    <property type="evidence" value="ECO:0007669"/>
    <property type="project" value="TreeGrafter"/>
</dbReference>
<dbReference type="UniPathway" id="UPA00138"/>
<dbReference type="Pfam" id="PF00342">
    <property type="entry name" value="PGI"/>
    <property type="match status" value="1"/>
</dbReference>
<dbReference type="PANTHER" id="PTHR11469:SF1">
    <property type="entry name" value="GLUCOSE-6-PHOSPHATE ISOMERASE"/>
    <property type="match status" value="1"/>
</dbReference>
<evidence type="ECO:0000256" key="1">
    <source>
        <dbReference type="ARBA" id="ARBA00004926"/>
    </source>
</evidence>
<dbReference type="InterPro" id="IPR046348">
    <property type="entry name" value="SIS_dom_sf"/>
</dbReference>